<dbReference type="Proteomes" id="UP001488838">
    <property type="component" value="Unassembled WGS sequence"/>
</dbReference>
<sequence>MRNHAVRFQLIEQKADPPEEMRSDGACNASIDSCINDTIQAHAEQIDVAMHLFVLILADQSSQLLILILDYLDGILQRTHLHLLTKVNADSPENDSTGMEWNWTEVTMEKTKLGKTTRLTLGSSYMDWWKCFKWWFSSLRHAYQLYRSRSISWDVSYLAYDPNNEMAMRTGVVLPLMKLLGSVEFQTLTPMLKAMRPLFLEQMSRLKLWAGKEKARMHYYAQAHMQWSKGDHERKVLQSPFTEICLSFKLSCHRDVKQLIRKSTKIIPDYSCKAIVFRMTTSNSNRKINRHRAH</sequence>
<gene>
    <name evidence="1" type="ORF">U0070_002322</name>
</gene>
<dbReference type="EMBL" id="JBBHLL010000176">
    <property type="protein sequence ID" value="KAK7811389.1"/>
    <property type="molecule type" value="Genomic_DNA"/>
</dbReference>
<organism evidence="1 2">
    <name type="scientific">Myodes glareolus</name>
    <name type="common">Bank vole</name>
    <name type="synonym">Clethrionomys glareolus</name>
    <dbReference type="NCBI Taxonomy" id="447135"/>
    <lineage>
        <taxon>Eukaryota</taxon>
        <taxon>Metazoa</taxon>
        <taxon>Chordata</taxon>
        <taxon>Craniata</taxon>
        <taxon>Vertebrata</taxon>
        <taxon>Euteleostomi</taxon>
        <taxon>Mammalia</taxon>
        <taxon>Eutheria</taxon>
        <taxon>Euarchontoglires</taxon>
        <taxon>Glires</taxon>
        <taxon>Rodentia</taxon>
        <taxon>Myomorpha</taxon>
        <taxon>Muroidea</taxon>
        <taxon>Cricetidae</taxon>
        <taxon>Arvicolinae</taxon>
        <taxon>Myodes</taxon>
    </lineage>
</organism>
<proteinExistence type="predicted"/>
<reference evidence="1 2" key="1">
    <citation type="journal article" date="2023" name="bioRxiv">
        <title>Conserved and derived expression patterns and positive selection on dental genes reveal complex evolutionary context of ever-growing rodent molars.</title>
        <authorList>
            <person name="Calamari Z.T."/>
            <person name="Song A."/>
            <person name="Cohen E."/>
            <person name="Akter M."/>
            <person name="Roy R.D."/>
            <person name="Hallikas O."/>
            <person name="Christensen M.M."/>
            <person name="Li P."/>
            <person name="Marangoni P."/>
            <person name="Jernvall J."/>
            <person name="Klein O.D."/>
        </authorList>
    </citation>
    <scope>NUCLEOTIDE SEQUENCE [LARGE SCALE GENOMIC DNA]</scope>
    <source>
        <strain evidence="1">V071</strain>
    </source>
</reference>
<name>A0AAW0IAW0_MYOGA</name>
<comment type="caution">
    <text evidence="1">The sequence shown here is derived from an EMBL/GenBank/DDBJ whole genome shotgun (WGS) entry which is preliminary data.</text>
</comment>
<protein>
    <submittedName>
        <fullName evidence="1">Uncharacterized protein</fullName>
    </submittedName>
</protein>
<dbReference type="AlphaFoldDB" id="A0AAW0IAW0"/>
<evidence type="ECO:0000313" key="2">
    <source>
        <dbReference type="Proteomes" id="UP001488838"/>
    </source>
</evidence>
<keyword evidence="2" id="KW-1185">Reference proteome</keyword>
<evidence type="ECO:0000313" key="1">
    <source>
        <dbReference type="EMBL" id="KAK7811389.1"/>
    </source>
</evidence>
<accession>A0AAW0IAW0</accession>